<dbReference type="InterPro" id="IPR049238">
    <property type="entry name" value="DUF6873"/>
</dbReference>
<dbReference type="Proteomes" id="UP000322976">
    <property type="component" value="Unassembled WGS sequence"/>
</dbReference>
<keyword evidence="3" id="KW-1185">Reference proteome</keyword>
<name>A0A5D8QE36_9THEO</name>
<organism evidence="2 3">
    <name type="scientific">Calorimonas adulescens</name>
    <dbReference type="NCBI Taxonomy" id="2606906"/>
    <lineage>
        <taxon>Bacteria</taxon>
        <taxon>Bacillati</taxon>
        <taxon>Bacillota</taxon>
        <taxon>Clostridia</taxon>
        <taxon>Thermoanaerobacterales</taxon>
        <taxon>Thermoanaerobacteraceae</taxon>
        <taxon>Calorimonas</taxon>
    </lineage>
</organism>
<dbReference type="RefSeq" id="WP_149544684.1">
    <property type="nucleotide sequence ID" value="NZ_VTPS01000004.1"/>
</dbReference>
<dbReference type="Pfam" id="PF21778">
    <property type="entry name" value="DUF6873"/>
    <property type="match status" value="1"/>
</dbReference>
<evidence type="ECO:0000259" key="1">
    <source>
        <dbReference type="Pfam" id="PF21778"/>
    </source>
</evidence>
<evidence type="ECO:0000313" key="3">
    <source>
        <dbReference type="Proteomes" id="UP000322976"/>
    </source>
</evidence>
<proteinExistence type="predicted"/>
<comment type="caution">
    <text evidence="2">The sequence shown here is derived from an EMBL/GenBank/DDBJ whole genome shotgun (WGS) entry which is preliminary data.</text>
</comment>
<accession>A0A5D8QE36</accession>
<dbReference type="EMBL" id="VTPS01000004">
    <property type="protein sequence ID" value="TZE82771.1"/>
    <property type="molecule type" value="Genomic_DNA"/>
</dbReference>
<reference evidence="2 3" key="1">
    <citation type="submission" date="2019-08" db="EMBL/GenBank/DDBJ databases">
        <title>Calorimonas adulescens gen. nov., sp. nov., an anaerobic thermophilic bacterium from Sakhalin hot spring.</title>
        <authorList>
            <person name="Khomyakova M.A."/>
            <person name="Merkel A.Y."/>
            <person name="Novikov A."/>
            <person name="Bonch-Osmolovskaya E.A."/>
            <person name="Slobodkin A.I."/>
        </authorList>
    </citation>
    <scope>NUCLEOTIDE SEQUENCE [LARGE SCALE GENOMIC DNA]</scope>
    <source>
        <strain evidence="2 3">A05MB</strain>
    </source>
</reference>
<protein>
    <recommendedName>
        <fullName evidence="1">DUF6873 domain-containing protein</fullName>
    </recommendedName>
</protein>
<evidence type="ECO:0000313" key="2">
    <source>
        <dbReference type="EMBL" id="TZE82771.1"/>
    </source>
</evidence>
<gene>
    <name evidence="2" type="ORF">FWJ32_04015</name>
</gene>
<dbReference type="AlphaFoldDB" id="A0A5D8QE36"/>
<sequence>MEKNYKYFLVDYRAKKQIKALRNMGNNVIPVYSHPHLQSPVSAHPDMLIYSIYNHVIYAPGTSYTTLRAIRSLGFNLIKGATTLTCNYPGDIAYNIARIGNKIFHNLKHTDNVLRDILEKYGFTFVHVNQGYTKCNVCILNDYAVITEDKGIASVLEREGIDTLLLPPGNVRLPGYSYGFIGGASGALNDDILVFTGRIRDKAVSKRIEGFAEKHNKIIKYLSDNEIIDIGSIISLNQESL</sequence>
<feature type="domain" description="DUF6873" evidence="1">
    <location>
        <begin position="9"/>
        <end position="234"/>
    </location>
</feature>